<feature type="transmembrane region" description="Helical" evidence="6">
    <location>
        <begin position="329"/>
        <end position="349"/>
    </location>
</feature>
<name>A0A2H0U0M0_9BACT</name>
<dbReference type="AlphaFoldDB" id="A0A2H0U0M0"/>
<evidence type="ECO:0000256" key="3">
    <source>
        <dbReference type="ARBA" id="ARBA00022692"/>
    </source>
</evidence>
<keyword evidence="4 6" id="KW-1133">Transmembrane helix</keyword>
<organism evidence="7 8">
    <name type="scientific">Candidatus Magasanikbacteria bacterium CG10_big_fil_rev_8_21_14_0_10_36_16</name>
    <dbReference type="NCBI Taxonomy" id="1974645"/>
    <lineage>
        <taxon>Bacteria</taxon>
        <taxon>Candidatus Magasanikiibacteriota</taxon>
    </lineage>
</organism>
<feature type="transmembrane region" description="Helical" evidence="6">
    <location>
        <begin position="113"/>
        <end position="133"/>
    </location>
</feature>
<dbReference type="GO" id="GO:0005886">
    <property type="term" value="C:plasma membrane"/>
    <property type="evidence" value="ECO:0007669"/>
    <property type="project" value="UniProtKB-SubCell"/>
</dbReference>
<comment type="caution">
    <text evidence="7">The sequence shown here is derived from an EMBL/GenBank/DDBJ whole genome shotgun (WGS) entry which is preliminary data.</text>
</comment>
<dbReference type="Pfam" id="PF01943">
    <property type="entry name" value="Polysacc_synt"/>
    <property type="match status" value="1"/>
</dbReference>
<feature type="transmembrane region" description="Helical" evidence="6">
    <location>
        <begin position="254"/>
        <end position="273"/>
    </location>
</feature>
<accession>A0A2H0U0M0</accession>
<comment type="subcellular location">
    <subcellularLocation>
        <location evidence="1">Cell membrane</location>
        <topology evidence="1">Multi-pass membrane protein</topology>
    </subcellularLocation>
</comment>
<protein>
    <submittedName>
        <fullName evidence="7">Uncharacterized protein</fullName>
    </submittedName>
</protein>
<evidence type="ECO:0000256" key="6">
    <source>
        <dbReference type="SAM" id="Phobius"/>
    </source>
</evidence>
<keyword evidence="3 6" id="KW-0812">Transmembrane</keyword>
<evidence type="ECO:0000256" key="4">
    <source>
        <dbReference type="ARBA" id="ARBA00022989"/>
    </source>
</evidence>
<feature type="transmembrane region" description="Helical" evidence="6">
    <location>
        <begin position="361"/>
        <end position="380"/>
    </location>
</feature>
<feature type="transmembrane region" description="Helical" evidence="6">
    <location>
        <begin position="86"/>
        <end position="107"/>
    </location>
</feature>
<feature type="transmembrane region" description="Helical" evidence="6">
    <location>
        <begin position="210"/>
        <end position="231"/>
    </location>
</feature>
<feature type="transmembrane region" description="Helical" evidence="6">
    <location>
        <begin position="170"/>
        <end position="189"/>
    </location>
</feature>
<dbReference type="InterPro" id="IPR050833">
    <property type="entry name" value="Poly_Biosynth_Transport"/>
</dbReference>
<gene>
    <name evidence="7" type="ORF">COU28_01935</name>
</gene>
<feature type="transmembrane region" description="Helical" evidence="6">
    <location>
        <begin position="145"/>
        <end position="164"/>
    </location>
</feature>
<dbReference type="PANTHER" id="PTHR30250">
    <property type="entry name" value="PST FAMILY PREDICTED COLANIC ACID TRANSPORTER"/>
    <property type="match status" value="1"/>
</dbReference>
<proteinExistence type="predicted"/>
<feature type="transmembrane region" description="Helical" evidence="6">
    <location>
        <begin position="294"/>
        <end position="317"/>
    </location>
</feature>
<evidence type="ECO:0000256" key="2">
    <source>
        <dbReference type="ARBA" id="ARBA00022475"/>
    </source>
</evidence>
<evidence type="ECO:0000256" key="1">
    <source>
        <dbReference type="ARBA" id="ARBA00004651"/>
    </source>
</evidence>
<feature type="transmembrane region" description="Helical" evidence="6">
    <location>
        <begin position="43"/>
        <end position="66"/>
    </location>
</feature>
<dbReference type="Proteomes" id="UP000230852">
    <property type="component" value="Unassembled WGS sequence"/>
</dbReference>
<dbReference type="CDD" id="cd13128">
    <property type="entry name" value="MATE_Wzx_like"/>
    <property type="match status" value="1"/>
</dbReference>
<keyword evidence="5 6" id="KW-0472">Membrane</keyword>
<keyword evidence="2" id="KW-1003">Cell membrane</keyword>
<dbReference type="PANTHER" id="PTHR30250:SF11">
    <property type="entry name" value="O-ANTIGEN TRANSPORTER-RELATED"/>
    <property type="match status" value="1"/>
</dbReference>
<feature type="transmembrane region" description="Helical" evidence="6">
    <location>
        <begin position="12"/>
        <end position="31"/>
    </location>
</feature>
<feature type="non-terminal residue" evidence="7">
    <location>
        <position position="381"/>
    </location>
</feature>
<evidence type="ECO:0000256" key="5">
    <source>
        <dbReference type="ARBA" id="ARBA00023136"/>
    </source>
</evidence>
<evidence type="ECO:0000313" key="7">
    <source>
        <dbReference type="EMBL" id="PIR78362.1"/>
    </source>
</evidence>
<dbReference type="InterPro" id="IPR002797">
    <property type="entry name" value="Polysacc_synth"/>
</dbReference>
<reference evidence="8" key="1">
    <citation type="submission" date="2017-09" db="EMBL/GenBank/DDBJ databases">
        <title>Depth-based differentiation of microbial function through sediment-hosted aquifers and enrichment of novel symbionts in the deep terrestrial subsurface.</title>
        <authorList>
            <person name="Probst A.J."/>
            <person name="Ladd B."/>
            <person name="Jarett J.K."/>
            <person name="Geller-Mcgrath D.E."/>
            <person name="Sieber C.M.K."/>
            <person name="Emerson J.B."/>
            <person name="Anantharaman K."/>
            <person name="Thomas B.C."/>
            <person name="Malmstrom R."/>
            <person name="Stieglmeier M."/>
            <person name="Klingl A."/>
            <person name="Woyke T."/>
            <person name="Ryan C.M."/>
            <person name="Banfield J.F."/>
        </authorList>
    </citation>
    <scope>NUCLEOTIDE SEQUENCE [LARGE SCALE GENOMIC DNA]</scope>
</reference>
<evidence type="ECO:0000313" key="8">
    <source>
        <dbReference type="Proteomes" id="UP000230852"/>
    </source>
</evidence>
<sequence>MKTHSIAKNTMFMTVASVLQKVISFVYFAIVARQIGATDTGKYFFALSFTTIFVVFVDMGLTNVLIREGAKIKEKIQEYFSNILFLKLFLGILSYVAVFVVVNLMGYEVETKTLVYVSAITMLADSWNLTLYGTLRAYGNLKYEAFGLSVSQALTFILGTFFLFTGKPLIYLMYAFLIPSFLNAIYVGFIVKFKYHLKFQPQYNKQLLKYIIPIVIPFALAAIFGRVYSFIDSIFLSKISGDQVLGWYSVPSKIAYALNFIPMALVAALYPKFSEYFVSDKKKLNFVFHQSIKYLLLISLPFVVIVLLLSEDFIVAFFKSEYLNSVLPLKILIFGVVFAFLNFIFGAILNACDRQKTQTTLIGVMMVVNIVLNLLFIPHFG</sequence>
<dbReference type="EMBL" id="PFBU01000038">
    <property type="protein sequence ID" value="PIR78362.1"/>
    <property type="molecule type" value="Genomic_DNA"/>
</dbReference>